<dbReference type="RefSeq" id="WP_033860821.1">
    <property type="nucleotide sequence ID" value="NZ_KN050644.1"/>
</dbReference>
<dbReference type="AlphaFoldDB" id="A0A380EM81"/>
<reference evidence="1 2" key="1">
    <citation type="submission" date="2018-06" db="EMBL/GenBank/DDBJ databases">
        <authorList>
            <consortium name="Pathogen Informatics"/>
            <person name="Doyle S."/>
        </authorList>
    </citation>
    <scope>NUCLEOTIDE SEQUENCE [LARGE SCALE GENOMIC DNA]</scope>
    <source>
        <strain evidence="1 2">NCTC10702</strain>
    </source>
</reference>
<sequence length="71" mass="8424">MAAINDLLRQIPDTSLRNRLEQEFARISKNKNLVLYLRSTSLNALHFMKFLSNVARLLHKKQATLMMYIRY</sequence>
<evidence type="ECO:0000313" key="1">
    <source>
        <dbReference type="EMBL" id="SUL36933.1"/>
    </source>
</evidence>
<protein>
    <submittedName>
        <fullName evidence="1">Uncharacterized protein</fullName>
    </submittedName>
</protein>
<organism evidence="1 2">
    <name type="scientific">Staphylococcus aureus</name>
    <dbReference type="NCBI Taxonomy" id="1280"/>
    <lineage>
        <taxon>Bacteria</taxon>
        <taxon>Bacillati</taxon>
        <taxon>Bacillota</taxon>
        <taxon>Bacilli</taxon>
        <taxon>Bacillales</taxon>
        <taxon>Staphylococcaceae</taxon>
        <taxon>Staphylococcus</taxon>
    </lineage>
</organism>
<gene>
    <name evidence="1" type="ORF">NCTC10702_03068</name>
</gene>
<dbReference type="Proteomes" id="UP000254116">
    <property type="component" value="Unassembled WGS sequence"/>
</dbReference>
<accession>A0A380EM81</accession>
<evidence type="ECO:0000313" key="2">
    <source>
        <dbReference type="Proteomes" id="UP000254116"/>
    </source>
</evidence>
<name>A0A380EM81_STAAU</name>
<proteinExistence type="predicted"/>
<dbReference type="EMBL" id="UHBY01000003">
    <property type="protein sequence ID" value="SUL36933.1"/>
    <property type="molecule type" value="Genomic_DNA"/>
</dbReference>